<evidence type="ECO:0000256" key="1">
    <source>
        <dbReference type="SAM" id="Phobius"/>
    </source>
</evidence>
<feature type="transmembrane region" description="Helical" evidence="1">
    <location>
        <begin position="118"/>
        <end position="144"/>
    </location>
</feature>
<protein>
    <recommendedName>
        <fullName evidence="4">Major facilitator superfamily (MFS) profile domain-containing protein</fullName>
    </recommendedName>
</protein>
<keyword evidence="3" id="KW-1185">Reference proteome</keyword>
<keyword evidence="1" id="KW-0472">Membrane</keyword>
<proteinExistence type="predicted"/>
<reference evidence="2 3" key="1">
    <citation type="journal article" date="2013" name="Antonie Van Leeuwenhoek">
        <title>Paracoccus zhejiangensis sp. nov., isolated from activated sludge in wastewater-treatment system.</title>
        <authorList>
            <person name="Wu Z.G."/>
            <person name="Zhang D.F."/>
            <person name="Liu Y.L."/>
            <person name="Wang F."/>
            <person name="Jiang X."/>
            <person name="Li C."/>
            <person name="Li S.P."/>
            <person name="Hong Q."/>
            <person name="Li W.J."/>
        </authorList>
    </citation>
    <scope>NUCLEOTIDE SEQUENCE [LARGE SCALE GENOMIC DNA]</scope>
    <source>
        <strain evidence="2 3">J6</strain>
    </source>
</reference>
<gene>
    <name evidence="2" type="ORF">CX676_11910</name>
</gene>
<keyword evidence="1" id="KW-1133">Transmembrane helix</keyword>
<evidence type="ECO:0008006" key="4">
    <source>
        <dbReference type="Google" id="ProtNLM"/>
    </source>
</evidence>
<dbReference type="KEGG" id="pzh:CX676_11910"/>
<dbReference type="AlphaFoldDB" id="A0A2H5EZR8"/>
<keyword evidence="1" id="KW-0812">Transmembrane</keyword>
<feature type="transmembrane region" description="Helical" evidence="1">
    <location>
        <begin position="32"/>
        <end position="55"/>
    </location>
</feature>
<accession>A0A2H5EZR8</accession>
<dbReference type="EMBL" id="CP025430">
    <property type="protein sequence ID" value="AUH64784.1"/>
    <property type="molecule type" value="Genomic_DNA"/>
</dbReference>
<evidence type="ECO:0000313" key="2">
    <source>
        <dbReference type="EMBL" id="AUH64784.1"/>
    </source>
</evidence>
<name>A0A2H5EZR8_9RHOB</name>
<organism evidence="2 3">
    <name type="scientific">Paracoccus zhejiangensis</name>
    <dbReference type="NCBI Taxonomy" id="1077935"/>
    <lineage>
        <taxon>Bacteria</taxon>
        <taxon>Pseudomonadati</taxon>
        <taxon>Pseudomonadota</taxon>
        <taxon>Alphaproteobacteria</taxon>
        <taxon>Rhodobacterales</taxon>
        <taxon>Paracoccaceae</taxon>
        <taxon>Paracoccus</taxon>
    </lineage>
</organism>
<sequence>MLPALLVQSLAAPFIAVPLMVLMTEEITIREIPWIASLVHITRTVASAAGLALVATFTRKQEQLHSALLGQHVESGSALVQGRIDATAATLEAQAIDPALAADQATAMLAGTVQREAFVLAYADMFLLLGIALALTALLTLFMYRPKLPGKFL</sequence>
<evidence type="ECO:0000313" key="3">
    <source>
        <dbReference type="Proteomes" id="UP000234530"/>
    </source>
</evidence>
<dbReference type="Proteomes" id="UP000234530">
    <property type="component" value="Chromosome"/>
</dbReference>